<organism evidence="9 10">
    <name type="scientific">Naasia aerilata</name>
    <dbReference type="NCBI Taxonomy" id="1162966"/>
    <lineage>
        <taxon>Bacteria</taxon>
        <taxon>Bacillati</taxon>
        <taxon>Actinomycetota</taxon>
        <taxon>Actinomycetes</taxon>
        <taxon>Micrococcales</taxon>
        <taxon>Microbacteriaceae</taxon>
        <taxon>Naasia</taxon>
    </lineage>
</organism>
<evidence type="ECO:0000256" key="6">
    <source>
        <dbReference type="ARBA" id="ARBA00023136"/>
    </source>
</evidence>
<feature type="transmembrane region" description="Helical" evidence="7">
    <location>
        <begin position="159"/>
        <end position="178"/>
    </location>
</feature>
<dbReference type="NCBIfam" id="TIGR03025">
    <property type="entry name" value="EPS_sugtrans"/>
    <property type="match status" value="1"/>
</dbReference>
<name>A0ABN6XS24_9MICO</name>
<feature type="transmembrane region" description="Helical" evidence="7">
    <location>
        <begin position="90"/>
        <end position="112"/>
    </location>
</feature>
<evidence type="ECO:0000256" key="5">
    <source>
        <dbReference type="ARBA" id="ARBA00022989"/>
    </source>
</evidence>
<keyword evidence="4 7" id="KW-0812">Transmembrane</keyword>
<comment type="similarity">
    <text evidence="2">Belongs to the bacterial sugar transferase family.</text>
</comment>
<feature type="transmembrane region" description="Helical" evidence="7">
    <location>
        <begin position="133"/>
        <end position="153"/>
    </location>
</feature>
<dbReference type="Pfam" id="PF13727">
    <property type="entry name" value="CoA_binding_3"/>
    <property type="match status" value="1"/>
</dbReference>
<dbReference type="PANTHER" id="PTHR30576:SF10">
    <property type="entry name" value="SLL5057 PROTEIN"/>
    <property type="match status" value="1"/>
</dbReference>
<keyword evidence="10" id="KW-1185">Reference proteome</keyword>
<dbReference type="InterPro" id="IPR003362">
    <property type="entry name" value="Bact_transf"/>
</dbReference>
<evidence type="ECO:0000256" key="2">
    <source>
        <dbReference type="ARBA" id="ARBA00006464"/>
    </source>
</evidence>
<keyword evidence="3" id="KW-0808">Transferase</keyword>
<comment type="subcellular location">
    <subcellularLocation>
        <location evidence="1">Membrane</location>
        <topology evidence="1">Multi-pass membrane protein</topology>
    </subcellularLocation>
</comment>
<feature type="transmembrane region" description="Helical" evidence="7">
    <location>
        <begin position="330"/>
        <end position="354"/>
    </location>
</feature>
<keyword evidence="6 7" id="KW-0472">Membrane</keyword>
<evidence type="ECO:0000313" key="9">
    <source>
        <dbReference type="EMBL" id="BDZ46395.1"/>
    </source>
</evidence>
<protein>
    <submittedName>
        <fullName evidence="9">Polyprenyl glycosylphosphotransferase</fullName>
    </submittedName>
</protein>
<dbReference type="Gene3D" id="3.40.50.720">
    <property type="entry name" value="NAD(P)-binding Rossmann-like Domain"/>
    <property type="match status" value="1"/>
</dbReference>
<dbReference type="EMBL" id="AP027731">
    <property type="protein sequence ID" value="BDZ46395.1"/>
    <property type="molecule type" value="Genomic_DNA"/>
</dbReference>
<evidence type="ECO:0000256" key="4">
    <source>
        <dbReference type="ARBA" id="ARBA00022692"/>
    </source>
</evidence>
<accession>A0ABN6XS24</accession>
<proteinExistence type="inferred from homology"/>
<dbReference type="PANTHER" id="PTHR30576">
    <property type="entry name" value="COLANIC BIOSYNTHESIS UDP-GLUCOSE LIPID CARRIER TRANSFERASE"/>
    <property type="match status" value="1"/>
</dbReference>
<gene>
    <name evidence="9" type="ORF">GCM10025866_23040</name>
</gene>
<reference evidence="10" key="1">
    <citation type="journal article" date="2019" name="Int. J. Syst. Evol. Microbiol.">
        <title>The Global Catalogue of Microorganisms (GCM) 10K type strain sequencing project: providing services to taxonomists for standard genome sequencing and annotation.</title>
        <authorList>
            <consortium name="The Broad Institute Genomics Platform"/>
            <consortium name="The Broad Institute Genome Sequencing Center for Infectious Disease"/>
            <person name="Wu L."/>
            <person name="Ma J."/>
        </authorList>
    </citation>
    <scope>NUCLEOTIDE SEQUENCE [LARGE SCALE GENOMIC DNA]</scope>
    <source>
        <strain evidence="10">NBRC 108725</strain>
    </source>
</reference>
<feature type="domain" description="Bacterial sugar transferase" evidence="8">
    <location>
        <begin position="328"/>
        <end position="515"/>
    </location>
</feature>
<evidence type="ECO:0000313" key="10">
    <source>
        <dbReference type="Proteomes" id="UP001321498"/>
    </source>
</evidence>
<dbReference type="Proteomes" id="UP001321498">
    <property type="component" value="Chromosome"/>
</dbReference>
<evidence type="ECO:0000256" key="7">
    <source>
        <dbReference type="SAM" id="Phobius"/>
    </source>
</evidence>
<dbReference type="InterPro" id="IPR017475">
    <property type="entry name" value="EPS_sugar_tfrase"/>
</dbReference>
<feature type="transmembrane region" description="Helical" evidence="7">
    <location>
        <begin position="54"/>
        <end position="78"/>
    </location>
</feature>
<dbReference type="Pfam" id="PF02397">
    <property type="entry name" value="Bac_transf"/>
    <property type="match status" value="1"/>
</dbReference>
<keyword evidence="5 7" id="KW-1133">Transmembrane helix</keyword>
<evidence type="ECO:0000256" key="3">
    <source>
        <dbReference type="ARBA" id="ARBA00022679"/>
    </source>
</evidence>
<evidence type="ECO:0000259" key="8">
    <source>
        <dbReference type="Pfam" id="PF02397"/>
    </source>
</evidence>
<sequence>MLTDTRRQLSLFRTSLRPCFNPNGSGSVTTSVRVALDSTTPLSPPLALDWVKRYAIRVGLGDMLAVVLTVAVAHLLAFGAHNGTMASRGFLNHLVTPLHIGLALAVLWILALRLVDTRASRIIGSGATEYKRVGHASILTFGVFLFGAFFLDLDIARSYAAIAFPVGTVALMANRWLWRRWLLSRRARGEYSSRVVLIGSERSVLQTAVDLSRNPAVGYQVVGVGLTDGPDHGVLRGTTLPIIGGIDDVPNLLDTYGADTLIATNSDRLPAERVREISWGLDPQRHQLVLAPSIADIAGSRVHLRPVAGLPLLHVETPQYEGPQRVAKRIFDVVVSGLILFALLPLFLIVAGLIKRVDGGPVFYSQERIGRDGVAFRILKFRSMYVDADARRAELLAAMAGERRLFKLADDPRVTPIGKILRRYSIDELPQLLNVLRGDMSLVGPRPALPEEVSDYNSKERRRLVVTPGMSGLWQVSGRSNLGWDDGIRLDLYYADNWSMTGDLVILWRTAKAVLMPEGAY</sequence>
<evidence type="ECO:0000256" key="1">
    <source>
        <dbReference type="ARBA" id="ARBA00004141"/>
    </source>
</evidence>